<organism evidence="2 3">
    <name type="scientific">Carboxydichorda subterranea</name>
    <dbReference type="NCBI Taxonomy" id="3109565"/>
    <lineage>
        <taxon>Bacteria</taxon>
        <taxon>Bacillati</taxon>
        <taxon>Bacillota</taxon>
        <taxon>Limnochordia</taxon>
        <taxon>Limnochordales</taxon>
        <taxon>Geochordaceae</taxon>
        <taxon>Carboxydichorda</taxon>
    </lineage>
</organism>
<feature type="transmembrane region" description="Helical" evidence="1">
    <location>
        <begin position="96"/>
        <end position="114"/>
    </location>
</feature>
<feature type="transmembrane region" description="Helical" evidence="1">
    <location>
        <begin position="36"/>
        <end position="56"/>
    </location>
</feature>
<dbReference type="RefSeq" id="WP_324718045.1">
    <property type="nucleotide sequence ID" value="NZ_CP141615.1"/>
</dbReference>
<feature type="transmembrane region" description="Helical" evidence="1">
    <location>
        <begin position="120"/>
        <end position="139"/>
    </location>
</feature>
<evidence type="ECO:0000313" key="3">
    <source>
        <dbReference type="Proteomes" id="UP001332192"/>
    </source>
</evidence>
<reference evidence="2 3" key="1">
    <citation type="journal article" date="2024" name="Front. Microbiol.">
        <title>Novel thermophilic genera Geochorda gen. nov. and Carboxydochorda gen. nov. from the deep terrestrial subsurface reveal the ecophysiological diversity in the class Limnochordia.</title>
        <authorList>
            <person name="Karnachuk O.V."/>
            <person name="Lukina A.P."/>
            <person name="Avakyan M.R."/>
            <person name="Kadnikov V.V."/>
            <person name="Begmatov S."/>
            <person name="Beletsky A.V."/>
            <person name="Vlasova K.G."/>
            <person name="Novikov A.A."/>
            <person name="Shcherbakova V.A."/>
            <person name="Mardanov A.V."/>
            <person name="Ravin N.V."/>
        </authorList>
    </citation>
    <scope>NUCLEOTIDE SEQUENCE [LARGE SCALE GENOMIC DNA]</scope>
    <source>
        <strain evidence="2 3">L945</strain>
    </source>
</reference>
<evidence type="ECO:0000313" key="2">
    <source>
        <dbReference type="EMBL" id="WRP18773.1"/>
    </source>
</evidence>
<proteinExistence type="predicted"/>
<keyword evidence="1" id="KW-1133">Transmembrane helix</keyword>
<feature type="transmembrane region" description="Helical" evidence="1">
    <location>
        <begin position="160"/>
        <end position="182"/>
    </location>
</feature>
<sequence length="212" mass="22953">MHIGRRSRWFVTLLALAGAADLFLLVYGLAAGLRPVWEGGLLLLVLTVHVGALLYVSVLETREAELAGEEPSPPSWWRRKWRDEGGRPLPDVRRGFVLLGSSALLVLLAWRGLLPPSWLAAAWIAIAILGGLGLLYLTTDLGQPEADPSRDERSERILDKVGYVTSVVTGAALLGMFVFSTATGHDDPALTGLVSVYLLTAGLAFAHYSRKL</sequence>
<protein>
    <recommendedName>
        <fullName evidence="4">Membrane protein DUF2178</fullName>
    </recommendedName>
</protein>
<keyword evidence="1" id="KW-0812">Transmembrane</keyword>
<name>A0ABZ1C190_9FIRM</name>
<dbReference type="Proteomes" id="UP001332192">
    <property type="component" value="Chromosome"/>
</dbReference>
<keyword evidence="1" id="KW-0472">Membrane</keyword>
<keyword evidence="3" id="KW-1185">Reference proteome</keyword>
<accession>A0ABZ1C190</accession>
<feature type="transmembrane region" description="Helical" evidence="1">
    <location>
        <begin position="188"/>
        <end position="208"/>
    </location>
</feature>
<feature type="transmembrane region" description="Helical" evidence="1">
    <location>
        <begin position="9"/>
        <end position="30"/>
    </location>
</feature>
<evidence type="ECO:0000256" key="1">
    <source>
        <dbReference type="SAM" id="Phobius"/>
    </source>
</evidence>
<evidence type="ECO:0008006" key="4">
    <source>
        <dbReference type="Google" id="ProtNLM"/>
    </source>
</evidence>
<dbReference type="EMBL" id="CP141615">
    <property type="protein sequence ID" value="WRP18773.1"/>
    <property type="molecule type" value="Genomic_DNA"/>
</dbReference>
<gene>
    <name evidence="2" type="ORF">U7230_07215</name>
</gene>